<dbReference type="EMBL" id="JACCBG010000001">
    <property type="protein sequence ID" value="NYD40607.1"/>
    <property type="molecule type" value="Genomic_DNA"/>
</dbReference>
<reference evidence="1 2" key="1">
    <citation type="submission" date="2020-07" db="EMBL/GenBank/DDBJ databases">
        <title>Sequencing the genomes of 1000 actinobacteria strains.</title>
        <authorList>
            <person name="Klenk H.-P."/>
        </authorList>
    </citation>
    <scope>NUCLEOTIDE SEQUENCE [LARGE SCALE GENOMIC DNA]</scope>
    <source>
        <strain evidence="1 2">DSM 21350</strain>
    </source>
</reference>
<protein>
    <submittedName>
        <fullName evidence="1">Uncharacterized protein</fullName>
    </submittedName>
</protein>
<gene>
    <name evidence="1" type="ORF">BJZ21_000690</name>
</gene>
<dbReference type="RefSeq" id="WP_179662470.1">
    <property type="nucleotide sequence ID" value="NZ_JACCBG010000001.1"/>
</dbReference>
<organism evidence="1 2">
    <name type="scientific">Nocardioides panaciterrulae</name>
    <dbReference type="NCBI Taxonomy" id="661492"/>
    <lineage>
        <taxon>Bacteria</taxon>
        <taxon>Bacillati</taxon>
        <taxon>Actinomycetota</taxon>
        <taxon>Actinomycetes</taxon>
        <taxon>Propionibacteriales</taxon>
        <taxon>Nocardioidaceae</taxon>
        <taxon>Nocardioides</taxon>
    </lineage>
</organism>
<evidence type="ECO:0000313" key="2">
    <source>
        <dbReference type="Proteomes" id="UP000535511"/>
    </source>
</evidence>
<accession>A0A7Y9E435</accession>
<sequence length="64" mass="7233">MIGWLIIAVAILAVAGVLRWSMKGGGLGGYSAADRSAIKRAQMDMSVDERHEKRVRMRRRWLPH</sequence>
<evidence type="ECO:0000313" key="1">
    <source>
        <dbReference type="EMBL" id="NYD40607.1"/>
    </source>
</evidence>
<proteinExistence type="predicted"/>
<comment type="caution">
    <text evidence="1">The sequence shown here is derived from an EMBL/GenBank/DDBJ whole genome shotgun (WGS) entry which is preliminary data.</text>
</comment>
<dbReference type="Proteomes" id="UP000535511">
    <property type="component" value="Unassembled WGS sequence"/>
</dbReference>
<name>A0A7Y9E435_9ACTN</name>
<keyword evidence="2" id="KW-1185">Reference proteome</keyword>
<dbReference type="AlphaFoldDB" id="A0A7Y9E435"/>